<dbReference type="OrthoDB" id="1631118at2"/>
<comment type="caution">
    <text evidence="1">The sequence shown here is derived from an EMBL/GenBank/DDBJ whole genome shotgun (WGS) entry which is preliminary data.</text>
</comment>
<protein>
    <submittedName>
        <fullName evidence="1">Uncharacterized protein</fullName>
    </submittedName>
</protein>
<keyword evidence="2" id="KW-1185">Reference proteome</keyword>
<organism evidence="1 2">
    <name type="scientific">Paranoxybacillus vitaminiphilus</name>
    <dbReference type="NCBI Taxonomy" id="581036"/>
    <lineage>
        <taxon>Bacteria</taxon>
        <taxon>Bacillati</taxon>
        <taxon>Bacillota</taxon>
        <taxon>Bacilli</taxon>
        <taxon>Bacillales</taxon>
        <taxon>Anoxybacillaceae</taxon>
        <taxon>Paranoxybacillus</taxon>
    </lineage>
</organism>
<proteinExistence type="predicted"/>
<dbReference type="RefSeq" id="WP_111644922.1">
    <property type="nucleotide sequence ID" value="NZ_QLMH01000005.1"/>
</dbReference>
<evidence type="ECO:0000313" key="1">
    <source>
        <dbReference type="EMBL" id="RAK19869.1"/>
    </source>
</evidence>
<name>A0A327YNU4_9BACL</name>
<accession>A0A327YNU4</accession>
<sequence>MNLFQMKTRPHGIERLPLFLEKGFVAIGWPGIGSLKDVDANEIEQRLAKRYPSYVGQKMAYYKGIVNAFANTMKAGDLVMITEGDFVHIGQLGDYEYKQEYDNDKDGMCHQRPVHWITTVERNALNDKVQEHLRNRATVTKFKYPIHLAELEPLLHGKPAPQLSDGHHSLAEKAWNVLEEELQSNDPFVRVTAAAAILQIMKK</sequence>
<reference evidence="1 2" key="1">
    <citation type="submission" date="2018-06" db="EMBL/GenBank/DDBJ databases">
        <title>Genomic Encyclopedia of Type Strains, Phase III (KMG-III): the genomes of soil and plant-associated and newly described type strains.</title>
        <authorList>
            <person name="Whitman W."/>
        </authorList>
    </citation>
    <scope>NUCLEOTIDE SEQUENCE [LARGE SCALE GENOMIC DNA]</scope>
    <source>
        <strain evidence="1 2">CGMCC 1.8979</strain>
    </source>
</reference>
<dbReference type="AlphaFoldDB" id="A0A327YNU4"/>
<gene>
    <name evidence="1" type="ORF">B0I26_10551</name>
</gene>
<dbReference type="Proteomes" id="UP000248555">
    <property type="component" value="Unassembled WGS sequence"/>
</dbReference>
<dbReference type="EMBL" id="QLMH01000005">
    <property type="protein sequence ID" value="RAK19869.1"/>
    <property type="molecule type" value="Genomic_DNA"/>
</dbReference>
<evidence type="ECO:0000313" key="2">
    <source>
        <dbReference type="Proteomes" id="UP000248555"/>
    </source>
</evidence>